<evidence type="ECO:0000313" key="7">
    <source>
        <dbReference type="EMBL" id="ERP30669.1"/>
    </source>
</evidence>
<keyword evidence="3 6" id="KW-0815">Transposition</keyword>
<evidence type="ECO:0000256" key="5">
    <source>
        <dbReference type="ARBA" id="ARBA00023172"/>
    </source>
</evidence>
<dbReference type="NCBIfam" id="NF033543">
    <property type="entry name" value="transpos_IS256"/>
    <property type="match status" value="1"/>
</dbReference>
<dbReference type="InterPro" id="IPR001207">
    <property type="entry name" value="Transposase_mutator"/>
</dbReference>
<dbReference type="OrthoDB" id="9779930at2"/>
<protein>
    <recommendedName>
        <fullName evidence="6">Mutator family transposase</fullName>
    </recommendedName>
</protein>
<evidence type="ECO:0000256" key="1">
    <source>
        <dbReference type="ARBA" id="ARBA00002190"/>
    </source>
</evidence>
<dbReference type="GO" id="GO:0004803">
    <property type="term" value="F:transposase activity"/>
    <property type="evidence" value="ECO:0007669"/>
    <property type="project" value="UniProtKB-UniRule"/>
</dbReference>
<name>U7D2E0_9BACT</name>
<dbReference type="EMBL" id="ASJR01000052">
    <property type="protein sequence ID" value="ERP30669.1"/>
    <property type="molecule type" value="Genomic_DNA"/>
</dbReference>
<evidence type="ECO:0000256" key="4">
    <source>
        <dbReference type="ARBA" id="ARBA00023125"/>
    </source>
</evidence>
<reference evidence="7 8" key="1">
    <citation type="journal article" date="2013" name="Environ. Microbiol.">
        <title>Genome analysis of Chitinivibrio alkaliphilus gen. nov., sp. nov., a novel extremely haloalkaliphilic anaerobic chitinolytic bacterium from the candidate phylum Termite Group 3.</title>
        <authorList>
            <person name="Sorokin D.Y."/>
            <person name="Gumerov V.M."/>
            <person name="Rakitin A.L."/>
            <person name="Beletsky A.V."/>
            <person name="Damste J.S."/>
            <person name="Muyzer G."/>
            <person name="Mardanov A.V."/>
            <person name="Ravin N.V."/>
        </authorList>
    </citation>
    <scope>NUCLEOTIDE SEQUENCE [LARGE SCALE GENOMIC DNA]</scope>
    <source>
        <strain evidence="7 8">ACht1</strain>
    </source>
</reference>
<evidence type="ECO:0000313" key="8">
    <source>
        <dbReference type="Proteomes" id="UP000017148"/>
    </source>
</evidence>
<dbReference type="eggNOG" id="COG3328">
    <property type="taxonomic scope" value="Bacteria"/>
</dbReference>
<gene>
    <name evidence="7" type="ORF">CALK_2534</name>
</gene>
<keyword evidence="5 6" id="KW-0233">DNA recombination</keyword>
<comment type="similarity">
    <text evidence="2 6">Belongs to the transposase mutator family.</text>
</comment>
<evidence type="ECO:0000256" key="2">
    <source>
        <dbReference type="ARBA" id="ARBA00010961"/>
    </source>
</evidence>
<dbReference type="Pfam" id="PF00872">
    <property type="entry name" value="Transposase_mut"/>
    <property type="match status" value="1"/>
</dbReference>
<dbReference type="GO" id="GO:0003677">
    <property type="term" value="F:DNA binding"/>
    <property type="evidence" value="ECO:0007669"/>
    <property type="project" value="UniProtKB-UniRule"/>
</dbReference>
<keyword evidence="4 6" id="KW-0238">DNA-binding</keyword>
<sequence>MEISNKELYRRLLTEFVFEEDPLLSMLQWLMDRMMEAEVESRLGASKHEHSKSRKSHLSGYRPRRFDTRLGTVYLMIPKVRKGGYVPFFVSEKQRSEQALIALVQESFVNGVSTRKVKKVLRSLGVENISAGQVSNITKGLDEQVEEFRTATLDETYPFIWIDAIYEKIRQEDRKVVSTAIMVAYGLSLEGERRILSVEPFPDESAECWKDFFQKLKKRGLKNSALIFSDAHSGIQAAVKEEMAGSGWQRCKVHFMRNILAGIPHRAKKDVAAKLKQIWLQPDYKTALKVAKMVIDEYGTWSKAMKCLEEGLEDGLQFYHYEGIDHRKISSTNPIERLNKEIRRRSRVVGVFPSKEAYLRLIVTYFIEYSEEWIHEKRAYIKQEHLETVMIKFYENKMAV</sequence>
<keyword evidence="6" id="KW-0814">Transposable element</keyword>
<proteinExistence type="inferred from homology"/>
<comment type="function">
    <text evidence="1 6">Required for the transposition of the insertion element.</text>
</comment>
<comment type="caution">
    <text evidence="7">The sequence shown here is derived from an EMBL/GenBank/DDBJ whole genome shotgun (WGS) entry which is preliminary data.</text>
</comment>
<dbReference type="Proteomes" id="UP000017148">
    <property type="component" value="Unassembled WGS sequence"/>
</dbReference>
<dbReference type="GO" id="GO:0006313">
    <property type="term" value="P:DNA transposition"/>
    <property type="evidence" value="ECO:0007669"/>
    <property type="project" value="UniProtKB-UniRule"/>
</dbReference>
<organism evidence="7 8">
    <name type="scientific">Chitinivibrio alkaliphilus ACht1</name>
    <dbReference type="NCBI Taxonomy" id="1313304"/>
    <lineage>
        <taxon>Bacteria</taxon>
        <taxon>Pseudomonadati</taxon>
        <taxon>Fibrobacterota</taxon>
        <taxon>Chitinivibrionia</taxon>
        <taxon>Chitinivibrionales</taxon>
        <taxon>Chitinivibrionaceae</taxon>
        <taxon>Chitinivibrio</taxon>
    </lineage>
</organism>
<dbReference type="PATRIC" id="fig|1313304.3.peg.2395"/>
<evidence type="ECO:0000256" key="3">
    <source>
        <dbReference type="ARBA" id="ARBA00022578"/>
    </source>
</evidence>
<keyword evidence="8" id="KW-1185">Reference proteome</keyword>
<dbReference type="AlphaFoldDB" id="U7D2E0"/>
<dbReference type="PANTHER" id="PTHR33217:SF7">
    <property type="entry name" value="TRANSPOSASE FOR INSERTION SEQUENCE ELEMENT IS1081"/>
    <property type="match status" value="1"/>
</dbReference>
<accession>U7D2E0</accession>
<dbReference type="RefSeq" id="WP_022637844.1">
    <property type="nucleotide sequence ID" value="NZ_ASJR01000052.1"/>
</dbReference>
<evidence type="ECO:0000256" key="6">
    <source>
        <dbReference type="RuleBase" id="RU365089"/>
    </source>
</evidence>
<dbReference type="PANTHER" id="PTHR33217">
    <property type="entry name" value="TRANSPOSASE FOR INSERTION SEQUENCE ELEMENT IS1081"/>
    <property type="match status" value="1"/>
</dbReference>